<comment type="caution">
    <text evidence="11">The sequence shown here is derived from an EMBL/GenBank/DDBJ whole genome shotgun (WGS) entry which is preliminary data.</text>
</comment>
<feature type="compositionally biased region" description="Basic and acidic residues" evidence="8">
    <location>
        <begin position="198"/>
        <end position="207"/>
    </location>
</feature>
<reference evidence="11 12" key="1">
    <citation type="submission" date="2020-08" db="EMBL/GenBank/DDBJ databases">
        <title>Plant Genome Project.</title>
        <authorList>
            <person name="Zhang R.-G."/>
        </authorList>
    </citation>
    <scope>NUCLEOTIDE SEQUENCE [LARGE SCALE GENOMIC DNA]</scope>
    <source>
        <tissue evidence="11">Rhizome</tissue>
    </source>
</reference>
<feature type="compositionally biased region" description="Polar residues" evidence="8">
    <location>
        <begin position="136"/>
        <end position="151"/>
    </location>
</feature>
<sequence>MGEDHTGRKPGGGELPAVEGCVASASPFPSPASRVSSLSLHVWPPSQRKRDAVIRHLIDTLVTLSIRSKRYGVLPLEEASSTALLIEEEAFAAASAAASGLVASEDDEVEVLQIYSKEVGDCMIKFMKERAVSASSHSIDGDGASSNLTPDDSSHSDVNAEVSNLASSMGKMVIELCTSTSVPSFTSPSPNHQPDMPPTEREEEVQGKGESTGGSLEGEKGILVPYMREHVPTYHGWMQDPAILTATASEPLTLDQEYQVHSSWTHDPQRYLVFVVVEHTFIVLDKQLIQGGYVPGNPHVEAMVGDVNIYMNNPDDLQKAEIEIMIAEPKSRQKGLAKESILMMMAFSGEEYGIHTFCAKIALKWLEVMLGLDTSNEWLQGFVDISYSEVFKEVTLELPSRGIFPIKSRQDTKVGSLVCSDPAPRFSWMARRAGLCFDHCCQEDKGSPPPGISANKGRTMWKAIISNTMRLDEFELNRHGEAILAERDIQPIDSDNQGVGVEGEASGVTSDATTSTGEMLPLCPSMDLKKKVEELESARVPQSQEA</sequence>
<evidence type="ECO:0000313" key="12">
    <source>
        <dbReference type="Proteomes" id="UP000734854"/>
    </source>
</evidence>
<dbReference type="SUPFAM" id="SSF55729">
    <property type="entry name" value="Acyl-CoA N-acyltransferases (Nat)"/>
    <property type="match status" value="1"/>
</dbReference>
<feature type="region of interest" description="Disordered" evidence="8">
    <location>
        <begin position="136"/>
        <end position="159"/>
    </location>
</feature>
<protein>
    <submittedName>
        <fullName evidence="11">Uncharacterized protein</fullName>
    </submittedName>
</protein>
<evidence type="ECO:0000256" key="4">
    <source>
        <dbReference type="ARBA" id="ARBA00022490"/>
    </source>
</evidence>
<dbReference type="AlphaFoldDB" id="A0A8J5LZ69"/>
<keyword evidence="7" id="KW-0012">Acyltransferase</keyword>
<evidence type="ECO:0000256" key="6">
    <source>
        <dbReference type="ARBA" id="ARBA00023242"/>
    </source>
</evidence>
<dbReference type="Pfam" id="PF13943">
    <property type="entry name" value="WPP"/>
    <property type="match status" value="1"/>
</dbReference>
<keyword evidence="6" id="KW-0539">Nucleus</keyword>
<feature type="region of interest" description="Disordered" evidence="8">
    <location>
        <begin position="488"/>
        <end position="523"/>
    </location>
</feature>
<dbReference type="GO" id="GO:0005634">
    <property type="term" value="C:nucleus"/>
    <property type="evidence" value="ECO:0007669"/>
    <property type="project" value="UniProtKB-SubCell"/>
</dbReference>
<evidence type="ECO:0000313" key="11">
    <source>
        <dbReference type="EMBL" id="KAG6537391.1"/>
    </source>
</evidence>
<feature type="domain" description="WPP" evidence="10">
    <location>
        <begin position="39"/>
        <end position="135"/>
    </location>
</feature>
<gene>
    <name evidence="11" type="ORF">ZIOFF_002481</name>
</gene>
<evidence type="ECO:0000259" key="10">
    <source>
        <dbReference type="Pfam" id="PF13943"/>
    </source>
</evidence>
<dbReference type="Gene3D" id="3.40.630.30">
    <property type="match status" value="1"/>
</dbReference>
<dbReference type="InterPro" id="IPR025265">
    <property type="entry name" value="WPP_dom"/>
</dbReference>
<feature type="domain" description="N-acetyltransferase" evidence="9">
    <location>
        <begin position="222"/>
        <end position="362"/>
    </location>
</feature>
<dbReference type="EMBL" id="JACMSC010000001">
    <property type="protein sequence ID" value="KAG6537391.1"/>
    <property type="molecule type" value="Genomic_DNA"/>
</dbReference>
<comment type="similarity">
    <text evidence="3">Belongs to the acetyltransferase family. GNAT subfamily.</text>
</comment>
<evidence type="ECO:0000256" key="8">
    <source>
        <dbReference type="SAM" id="MobiDB-lite"/>
    </source>
</evidence>
<dbReference type="InterPro" id="IPR016181">
    <property type="entry name" value="Acyl_CoA_acyltransferase"/>
</dbReference>
<evidence type="ECO:0000256" key="7">
    <source>
        <dbReference type="ARBA" id="ARBA00023315"/>
    </source>
</evidence>
<dbReference type="Pfam" id="PF13302">
    <property type="entry name" value="Acetyltransf_3"/>
    <property type="match status" value="1"/>
</dbReference>
<evidence type="ECO:0000256" key="5">
    <source>
        <dbReference type="ARBA" id="ARBA00022679"/>
    </source>
</evidence>
<keyword evidence="4" id="KW-0963">Cytoplasm</keyword>
<dbReference type="GO" id="GO:0008080">
    <property type="term" value="F:N-acetyltransferase activity"/>
    <property type="evidence" value="ECO:0007669"/>
    <property type="project" value="InterPro"/>
</dbReference>
<dbReference type="GO" id="GO:0005737">
    <property type="term" value="C:cytoplasm"/>
    <property type="evidence" value="ECO:0007669"/>
    <property type="project" value="UniProtKB-SubCell"/>
</dbReference>
<dbReference type="Proteomes" id="UP000734854">
    <property type="component" value="Unassembled WGS sequence"/>
</dbReference>
<dbReference type="InterPro" id="IPR038214">
    <property type="entry name" value="WPP_sf"/>
</dbReference>
<dbReference type="InterPro" id="IPR000182">
    <property type="entry name" value="GNAT_dom"/>
</dbReference>
<feature type="compositionally biased region" description="Low complexity" evidence="8">
    <location>
        <begin position="181"/>
        <end position="190"/>
    </location>
</feature>
<evidence type="ECO:0000256" key="3">
    <source>
        <dbReference type="ARBA" id="ARBA00009342"/>
    </source>
</evidence>
<name>A0A8J5LZ69_ZINOF</name>
<dbReference type="PANTHER" id="PTHR13256:SF16">
    <property type="entry name" value="ALPHA_BETA-TUBULIN-N-ACETYLTRANSFERASE 9"/>
    <property type="match status" value="1"/>
</dbReference>
<dbReference type="Gene3D" id="1.10.246.200">
    <property type="entry name" value="WPP domain"/>
    <property type="match status" value="1"/>
</dbReference>
<comment type="subcellular location">
    <subcellularLocation>
        <location evidence="2">Cytoplasm</location>
    </subcellularLocation>
    <subcellularLocation>
        <location evidence="1">Nucleus</location>
    </subcellularLocation>
</comment>
<proteinExistence type="inferred from homology"/>
<feature type="compositionally biased region" description="Polar residues" evidence="8">
    <location>
        <begin position="507"/>
        <end position="517"/>
    </location>
</feature>
<keyword evidence="12" id="KW-1185">Reference proteome</keyword>
<evidence type="ECO:0000256" key="1">
    <source>
        <dbReference type="ARBA" id="ARBA00004123"/>
    </source>
</evidence>
<evidence type="ECO:0000256" key="2">
    <source>
        <dbReference type="ARBA" id="ARBA00004496"/>
    </source>
</evidence>
<feature type="region of interest" description="Disordered" evidence="8">
    <location>
        <begin position="181"/>
        <end position="218"/>
    </location>
</feature>
<accession>A0A8J5LZ69</accession>
<keyword evidence="5" id="KW-0808">Transferase</keyword>
<evidence type="ECO:0000259" key="9">
    <source>
        <dbReference type="Pfam" id="PF13302"/>
    </source>
</evidence>
<dbReference type="InterPro" id="IPR039135">
    <property type="entry name" value="NAT9-like"/>
</dbReference>
<dbReference type="PANTHER" id="PTHR13256">
    <property type="entry name" value="N-ACETYLTRANSFERASE 9"/>
    <property type="match status" value="1"/>
</dbReference>
<organism evidence="11 12">
    <name type="scientific">Zingiber officinale</name>
    <name type="common">Ginger</name>
    <name type="synonym">Amomum zingiber</name>
    <dbReference type="NCBI Taxonomy" id="94328"/>
    <lineage>
        <taxon>Eukaryota</taxon>
        <taxon>Viridiplantae</taxon>
        <taxon>Streptophyta</taxon>
        <taxon>Embryophyta</taxon>
        <taxon>Tracheophyta</taxon>
        <taxon>Spermatophyta</taxon>
        <taxon>Magnoliopsida</taxon>
        <taxon>Liliopsida</taxon>
        <taxon>Zingiberales</taxon>
        <taxon>Zingiberaceae</taxon>
        <taxon>Zingiber</taxon>
    </lineage>
</organism>